<feature type="transmembrane region" description="Helical" evidence="1">
    <location>
        <begin position="148"/>
        <end position="168"/>
    </location>
</feature>
<evidence type="ECO:0000313" key="3">
    <source>
        <dbReference type="EMBL" id="ALB38642.1"/>
    </source>
</evidence>
<keyword evidence="1" id="KW-0653">Protein transport</keyword>
<geneLocation type="chloroplast" evidence="3"/>
<dbReference type="GO" id="GO:0015031">
    <property type="term" value="P:protein transport"/>
    <property type="evidence" value="ECO:0007669"/>
    <property type="project" value="UniProtKB-KW"/>
</dbReference>
<feature type="transmembrane region" description="Helical" evidence="1">
    <location>
        <begin position="188"/>
        <end position="216"/>
    </location>
</feature>
<feature type="region of interest" description="Disordered" evidence="2">
    <location>
        <begin position="1680"/>
        <end position="1735"/>
    </location>
</feature>
<evidence type="ECO:0000256" key="2">
    <source>
        <dbReference type="SAM" id="MobiDB-lite"/>
    </source>
</evidence>
<dbReference type="PANTHER" id="PTHR33163:SF40">
    <property type="entry name" value="PROTEIN TIC 214"/>
    <property type="match status" value="1"/>
</dbReference>
<dbReference type="PANTHER" id="PTHR33163">
    <property type="entry name" value="PROTEIN TIC 214-RELATED"/>
    <property type="match status" value="1"/>
</dbReference>
<comment type="subunit">
    <text evidence="1">Part of the Tic complex.</text>
</comment>
<comment type="subcellular location">
    <subcellularLocation>
        <location evidence="1">Plastid</location>
        <location evidence="1">Chloroplast inner membrane</location>
    </subcellularLocation>
</comment>
<evidence type="ECO:0000256" key="1">
    <source>
        <dbReference type="RuleBase" id="RU364085"/>
    </source>
</evidence>
<keyword evidence="1 3" id="KW-0934">Plastid</keyword>
<keyword evidence="1" id="KW-1133">Transmembrane helix</keyword>
<organism evidence="3">
    <name type="scientific">Epipremnum aureum</name>
    <dbReference type="NCBI Taxonomy" id="78380"/>
    <lineage>
        <taxon>Eukaryota</taxon>
        <taxon>Viridiplantae</taxon>
        <taxon>Streptophyta</taxon>
        <taxon>Embryophyta</taxon>
        <taxon>Tracheophyta</taxon>
        <taxon>Spermatophyta</taxon>
        <taxon>Magnoliopsida</taxon>
        <taxon>Liliopsida</taxon>
        <taxon>Araceae</taxon>
        <taxon>Pothoideae</taxon>
        <taxon>Monstereae</taxon>
        <taxon>Epipremnum</taxon>
    </lineage>
</organism>
<protein>
    <recommendedName>
        <fullName evidence="1">Protein TIC 214</fullName>
    </recommendedName>
    <alternativeName>
        <fullName evidence="1">Translocon at the inner envelope membrane of chloroplasts 214</fullName>
    </alternativeName>
</protein>
<feature type="region of interest" description="Disordered" evidence="2">
    <location>
        <begin position="728"/>
        <end position="765"/>
    </location>
</feature>
<dbReference type="Pfam" id="PF05758">
    <property type="entry name" value="Ycf1"/>
    <property type="match status" value="1"/>
</dbReference>
<keyword evidence="1" id="KW-0812">Transmembrane</keyword>
<feature type="transmembrane region" description="Helical" evidence="1">
    <location>
        <begin position="236"/>
        <end position="253"/>
    </location>
</feature>
<name>A0A0M4B4A7_9ARAE</name>
<keyword evidence="1" id="KW-0472">Membrane</keyword>
<dbReference type="GeneID" id="26038206"/>
<gene>
    <name evidence="3" type="primary">ycf1</name>
    <name evidence="1" type="synonym">TIC214</name>
</gene>
<dbReference type="RefSeq" id="YP_009166664.1">
    <property type="nucleotide sequence ID" value="NC_027954.2"/>
</dbReference>
<sequence>MMIIISYNNQEIAIQIQIQINRRKFSMILKFVLLGDALSKITNSAVIVGLYYGFLTVFSTGPFCLFFLRTLVLEQGEDEQTATGVGLIMGQFFMLVSIYYTPLHLILDRPHTITALVIPYLFLNFFWNNNRDFVDYVSTTRNPSIRKLNIQCIILNNIVFQLLNHFVLPSSTLARLLNIYMFRCNDKILFITGAFFSLFIIQILFIKWLQLVVFWIWQSNYIKPNRYIILEFKDNLVRFFNILLFITCLFYFGRKPFATVPLLIWKRFTNTSKEVENEEEPDVQITREDFLFGKGSLTPPRRWKMKKNPTYKYLEKTWVTITAEEEYPHKINETLVNGKEKTKDEFHFNFNLNTDSLVNGKEKTKDEFHFNFNLNTDSYQEQEFWKLDLESKEKQYHNLYWFEKPLITLLFDYRRWVRPFRYKRNAQFENPVRDEMSQYFFYTCPSDGKQKISFTYPPSLSTFSEMIEQKISLYTTEELSHEDNSWVYTNEQKKHTLSNELINRIKTLEKKKRYHVSDVLEKRIRLCDDKDEMECLPKPYDPLLNGPYRRKIKTTELNSGPIEDDLITSTDAWINKIYSLLPNDSEEFEYQNYQETNVGHFLTSNDEVPNEDIFRSNRDDLITSTDAWINKIYSLLPNDSEEFEYQNYQETNVGHFLTSNDEVPNDQNYFPEIEEIRKEVPRRVYKYQFVDELARTEEERDQQESKKDHGIRIRKSQSIVAYTKQGQLTSSVYREPEPPTRSDSSSFISYDSDDDDGGPKQRNVRRYPRRPDFRRYLIKGSMRALRRKILPSWGWGRVHAKSPFFLDVITGRHLAILIEIYETILVPFKILDRVFRFSDLLYRAKRYWLYRADSDWLYSDWADVDRADSGWVDREREPEFVISDFESWDIYGQTTRSLLLLTQSLLRKYILLPSLIIAKNVARMLLFQLPEWRQDFADWREERHIRCTYEGSPLSETEFPNDWLNNGFQIKILYPFRLRPWRKSKVPSRLRDTTKKKRTRAKKKMTRDLSCFLTVWGKQAEVPFGPTLEVPSFFKPIRKELKKKIIKVAKRLARVLRISKKTKKKVSKIERRVDKKMIVMERRMKEKGKVKDSTISNKRFSKIERRVDKKMIVMERRMKEKGKVKDSTISNKITDELPQAKKRLNRFFLKKKRKILARSTAIIRNQIEQIAEDKKKIILTPDINISPNETNCADKNSELQKNIWQIFKRKSTRLRRKLYYFLKYFIERIYNDILHRTIKTLRTNALLFLESTKKTIKKFTSQKGIDQTMEESNINNENSKIDCDLSSSSVTIAKCNINNENSKIDCDLSSSSLSQAYVLYALSQVNNKYHLKSVLQYNGTHLFLKDRIKDYCGTRGLFDFKKKHKKVYKSGMNKWKNWLKNHHQYNLSQTQWSRLVPQKWRNRVSCTTQKKDSIILDSYSSKKRLNNIGFISYKNKKEKLIPYRARQKTKLKKNYKYDLLAHKYMNYEGGGDFYIYASPLQVNRGRKFPYIFNTQKTHKPEVFYVLVDIDLSDYLEGSSPYGKKNMDRKYFDFRMPEFCFDELRDTYTKKNFLIYTDFWIKMHIGIDINQYYEINQYYQLIYNRNLYPLATQNKKRKKQLYDWIGMRPERLPLPNLESWFFPEFVQPYHAYRIKPWFNPTEYLVLSFRGNKKKKISYSYREFKHKKRKLLESQKEKEVESQKEKKVESQKEKEVESQKKKKVESQKEKEVESQKEKKVESQKEKEVESQKKKKVESQKEKKALQDSLLNRFFIFQLRWERDLNEKILEDFKIYSLLLRLHNPLRIAISSIKRGQLDLELLCFKKGTANATELIKRGILFLEPTRLFKQRDADSLFLEPTRLFKQRDADFLIYQIIGISLINNNKQTTYGRYIYVPVIGISLINKNKQTDRRYIYVPEKILSTRRRRELRILTCFNSRKGNVVDVDRNLVFFNGNTIRNCGQFLKKDKHFNTNKNKLIKFKLFLWPNYRLEDLACMNRYWFDTNNGSHFSMLRIQTHLLNHSELYAELLDSELKDNIFNI</sequence>
<feature type="transmembrane region" description="Helical" evidence="1">
    <location>
        <begin position="109"/>
        <end position="127"/>
    </location>
</feature>
<comment type="similarity">
    <text evidence="1">Belongs to the TIC214 family.</text>
</comment>
<accession>A0A0M4B4A7</accession>
<proteinExistence type="inferred from homology"/>
<dbReference type="InterPro" id="IPR008896">
    <property type="entry name" value="TIC214"/>
</dbReference>
<keyword evidence="1" id="KW-1001">Plastid inner membrane</keyword>
<reference evidence="3" key="1">
    <citation type="submission" date="2017-10" db="EMBL/GenBank/DDBJ databases">
        <title>The complete chloroplast genome sequence of Epipremnum aureum.</title>
        <authorList>
            <person name="Tian N."/>
            <person name="Han L."/>
            <person name="Wang Z."/>
        </authorList>
    </citation>
    <scope>NUCLEOTIDE SEQUENCE</scope>
</reference>
<keyword evidence="1" id="KW-0813">Transport</keyword>
<dbReference type="GO" id="GO:0009706">
    <property type="term" value="C:chloroplast inner membrane"/>
    <property type="evidence" value="ECO:0007669"/>
    <property type="project" value="UniProtKB-SubCell"/>
</dbReference>
<dbReference type="EMBL" id="KR872391">
    <property type="protein sequence ID" value="ALB38642.1"/>
    <property type="molecule type" value="Genomic_DNA"/>
</dbReference>
<keyword evidence="1 3" id="KW-0150">Chloroplast</keyword>
<feature type="transmembrane region" description="Helical" evidence="1">
    <location>
        <begin position="84"/>
        <end position="103"/>
    </location>
</feature>
<feature type="transmembrane region" description="Helical" evidence="1">
    <location>
        <begin position="50"/>
        <end position="72"/>
    </location>
</feature>
<comment type="function">
    <text evidence="1">Involved in protein precursor import into chloroplasts. May be part of an intermediate translocation complex acting as a protein-conducting channel at the inner envelope.</text>
</comment>